<name>A0A1H8AEJ5_STIAU</name>
<dbReference type="InterPro" id="IPR011751">
    <property type="entry name" value="Mxa_paralog_2265"/>
</dbReference>
<dbReference type="RefSeq" id="WP_075009939.1">
    <property type="nucleotide sequence ID" value="NZ_FOAP01000021.1"/>
</dbReference>
<proteinExistence type="predicted"/>
<dbReference type="EMBL" id="FOAP01000021">
    <property type="protein sequence ID" value="SEM68354.1"/>
    <property type="molecule type" value="Genomic_DNA"/>
</dbReference>
<dbReference type="AlphaFoldDB" id="A0A1H8AEJ5"/>
<dbReference type="Proteomes" id="UP000182719">
    <property type="component" value="Unassembled WGS sequence"/>
</dbReference>
<reference evidence="2" key="1">
    <citation type="submission" date="2016-10" db="EMBL/GenBank/DDBJ databases">
        <authorList>
            <person name="Varghese N."/>
            <person name="Submissions S."/>
        </authorList>
    </citation>
    <scope>NUCLEOTIDE SEQUENCE [LARGE SCALE GENOMIC DNA]</scope>
    <source>
        <strain evidence="2">DSM 17044</strain>
    </source>
</reference>
<dbReference type="Pfam" id="PF09536">
    <property type="entry name" value="DUF2378"/>
    <property type="match status" value="1"/>
</dbReference>
<sequence>MNPEKLVHAQTVEALFLRAFENRLTPACRQALKKAGLDLEQKLERTYSLEQWKDFLRIAAAHVYGGVPAEAAYYSLGERFMDAWFGTFFGRALLGVAKLAGPRRLLLHAGRGFRAGNTFSEVTVVERGPTSLELGMNDVLADQPTFAAGLLARAVELAGGWRAVAIPEGFDGTTCTFHIRWSEAPAAVAALNGSATADGQAAGSRPRA</sequence>
<protein>
    <submittedName>
        <fullName evidence="1">Myxococcales-restricted protein, TIGR02265 family</fullName>
    </submittedName>
</protein>
<organism evidence="1 2">
    <name type="scientific">Stigmatella aurantiaca</name>
    <dbReference type="NCBI Taxonomy" id="41"/>
    <lineage>
        <taxon>Bacteria</taxon>
        <taxon>Pseudomonadati</taxon>
        <taxon>Myxococcota</taxon>
        <taxon>Myxococcia</taxon>
        <taxon>Myxococcales</taxon>
        <taxon>Cystobacterineae</taxon>
        <taxon>Archangiaceae</taxon>
        <taxon>Stigmatella</taxon>
    </lineage>
</organism>
<accession>A0A1H8AEJ5</accession>
<dbReference type="NCBIfam" id="TIGR02265">
    <property type="entry name" value="Mxa_TIGR02265"/>
    <property type="match status" value="1"/>
</dbReference>
<dbReference type="OrthoDB" id="5505937at2"/>
<evidence type="ECO:0000313" key="1">
    <source>
        <dbReference type="EMBL" id="SEM68354.1"/>
    </source>
</evidence>
<gene>
    <name evidence="1" type="ORF">SAMN05444354_12112</name>
</gene>
<keyword evidence="2" id="KW-1185">Reference proteome</keyword>
<evidence type="ECO:0000313" key="2">
    <source>
        <dbReference type="Proteomes" id="UP000182719"/>
    </source>
</evidence>